<dbReference type="Proteomes" id="UP000548787">
    <property type="component" value="Unassembled WGS sequence"/>
</dbReference>
<dbReference type="RefSeq" id="WP_181675034.1">
    <property type="nucleotide sequence ID" value="NZ_JABJVM010000001.1"/>
</dbReference>
<dbReference type="EMBL" id="JABJVM010000001">
    <property type="protein sequence ID" value="MBA3924764.1"/>
    <property type="molecule type" value="Genomic_DNA"/>
</dbReference>
<evidence type="ECO:0000313" key="2">
    <source>
        <dbReference type="Proteomes" id="UP000548787"/>
    </source>
</evidence>
<protein>
    <submittedName>
        <fullName evidence="1">Uncharacterized protein</fullName>
    </submittedName>
</protein>
<reference evidence="1 2" key="1">
    <citation type="submission" date="2020-05" db="EMBL/GenBank/DDBJ databases">
        <authorList>
            <person name="Carlin C.R."/>
        </authorList>
    </citation>
    <scope>NUCLEOTIDE SEQUENCE [LARGE SCALE GENOMIC DNA]</scope>
    <source>
        <strain evidence="1 2">FSL W9-0585</strain>
    </source>
</reference>
<evidence type="ECO:0000313" key="1">
    <source>
        <dbReference type="EMBL" id="MBA3924764.1"/>
    </source>
</evidence>
<name>A0A7W1T3K5_9LIST</name>
<keyword evidence="2" id="KW-1185">Reference proteome</keyword>
<dbReference type="AlphaFoldDB" id="A0A7W1T3K5"/>
<reference evidence="1 2" key="2">
    <citation type="submission" date="2020-08" db="EMBL/GenBank/DDBJ databases">
        <title>Listeria ohnekaius sp. nov. and Listeria portnoyii sp. nov. isolated from non-agricultural and natural environments.</title>
        <authorList>
            <person name="Weller D."/>
            <person name="Belias A.M."/>
            <person name="Liao J."/>
            <person name="Guo S."/>
            <person name="Orsi R.H."/>
            <person name="Wiedmann M."/>
        </authorList>
    </citation>
    <scope>NUCLEOTIDE SEQUENCE [LARGE SCALE GENOMIC DNA]</scope>
    <source>
        <strain evidence="1 2">FSL W9-0585</strain>
    </source>
</reference>
<accession>A0A7W1T3K5</accession>
<gene>
    <name evidence="1" type="ORF">HPK16_00305</name>
</gene>
<comment type="caution">
    <text evidence="1">The sequence shown here is derived from an EMBL/GenBank/DDBJ whole genome shotgun (WGS) entry which is preliminary data.</text>
</comment>
<organism evidence="1 2">
    <name type="scientific">Listeria rustica</name>
    <dbReference type="NCBI Taxonomy" id="2713503"/>
    <lineage>
        <taxon>Bacteria</taxon>
        <taxon>Bacillati</taxon>
        <taxon>Bacillota</taxon>
        <taxon>Bacilli</taxon>
        <taxon>Bacillales</taxon>
        <taxon>Listeriaceae</taxon>
        <taxon>Listeria</taxon>
    </lineage>
</organism>
<proteinExistence type="predicted"/>
<sequence>MKKKLIVVAALIIVIGGVLLYLNHMNYWPFQDEKAAGIPDGEIKSVDTTSKKDELSLLLAANGEIAYNIKAKSMSVYFDVYDRDKRVRHDIVTEGMSEENTQMSENLIWGIPGFDVFNATEIRVIISQDGASAHASYAIPKGVFVDGENSGAETHAFEDGKIEKGKEYVLEAWSISKKGGMESSSVFSKDSLKDKDRTVILYVVFK</sequence>